<reference evidence="20 21" key="1">
    <citation type="journal article" date="2016" name="Sci. Rep.">
        <title>The genome sequence of the outbreeding globe artichoke constructed de novo incorporating a phase-aware low-pass sequencing strategy of F1 progeny.</title>
        <authorList>
            <person name="Scaglione D."/>
            <person name="Reyes-Chin-Wo S."/>
            <person name="Acquadro A."/>
            <person name="Froenicke L."/>
            <person name="Portis E."/>
            <person name="Beitel C."/>
            <person name="Tirone M."/>
            <person name="Mauro R."/>
            <person name="Lo Monaco A."/>
            <person name="Mauromicale G."/>
            <person name="Faccioli P."/>
            <person name="Cattivelli L."/>
            <person name="Rieseberg L."/>
            <person name="Michelmore R."/>
            <person name="Lanteri S."/>
        </authorList>
    </citation>
    <scope>NUCLEOTIDE SEQUENCE [LARGE SCALE GENOMIC DNA]</scope>
    <source>
        <strain evidence="20">2C</strain>
    </source>
</reference>
<evidence type="ECO:0000256" key="2">
    <source>
        <dbReference type="ARBA" id="ARBA00022475"/>
    </source>
</evidence>
<dbReference type="Proteomes" id="UP000243975">
    <property type="component" value="Unassembled WGS sequence"/>
</dbReference>
<dbReference type="EMBL" id="LEKV01004142">
    <property type="protein sequence ID" value="KVH96832.1"/>
    <property type="molecule type" value="Genomic_DNA"/>
</dbReference>
<protein>
    <recommendedName>
        <fullName evidence="13">Receptor-like serine/threonine-protein kinase</fullName>
        <ecNumber evidence="13">2.7.11.1</ecNumber>
    </recommendedName>
</protein>
<evidence type="ECO:0000259" key="19">
    <source>
        <dbReference type="PROSITE" id="PS50948"/>
    </source>
</evidence>
<keyword evidence="15" id="KW-0472">Membrane</keyword>
<dbReference type="PANTHER" id="PTHR27002">
    <property type="entry name" value="RECEPTOR-LIKE SERINE/THREONINE-PROTEIN KINASE SD1-8"/>
    <property type="match status" value="1"/>
</dbReference>
<dbReference type="SMART" id="SM00108">
    <property type="entry name" value="B_lectin"/>
    <property type="match status" value="1"/>
</dbReference>
<evidence type="ECO:0000256" key="15">
    <source>
        <dbReference type="SAM" id="Phobius"/>
    </source>
</evidence>
<evidence type="ECO:0000256" key="12">
    <source>
        <dbReference type="ARBA" id="ARBA00048679"/>
    </source>
</evidence>
<dbReference type="PROSITE" id="PS50927">
    <property type="entry name" value="BULB_LECTIN"/>
    <property type="match status" value="1"/>
</dbReference>
<dbReference type="SMART" id="SM00220">
    <property type="entry name" value="S_TKc"/>
    <property type="match status" value="1"/>
</dbReference>
<feature type="domain" description="Bulb-type lectin" evidence="18">
    <location>
        <begin position="30"/>
        <end position="159"/>
    </location>
</feature>
<dbReference type="Pfam" id="PF01453">
    <property type="entry name" value="B_lectin"/>
    <property type="match status" value="1"/>
</dbReference>
<dbReference type="PROSITE" id="PS50948">
    <property type="entry name" value="PAN"/>
    <property type="match status" value="1"/>
</dbReference>
<comment type="similarity">
    <text evidence="13">Belongs to the protein kinase superfamily. Ser/Thr protein kinase family.</text>
</comment>
<dbReference type="FunFam" id="3.30.200.20:FF:000195">
    <property type="entry name" value="G-type lectin S-receptor-like serine/threonine-protein kinase"/>
    <property type="match status" value="1"/>
</dbReference>
<dbReference type="Gene3D" id="2.90.10.10">
    <property type="entry name" value="Bulb-type lectin domain"/>
    <property type="match status" value="1"/>
</dbReference>
<dbReference type="OMA" id="HISITLY"/>
<name>A0A124SDG2_CYNCS</name>
<evidence type="ECO:0000313" key="21">
    <source>
        <dbReference type="Proteomes" id="UP000243975"/>
    </source>
</evidence>
<dbReference type="SMART" id="SM00473">
    <property type="entry name" value="PAN_AP"/>
    <property type="match status" value="1"/>
</dbReference>
<dbReference type="PIRSF" id="PIRSF000641">
    <property type="entry name" value="SRK"/>
    <property type="match status" value="1"/>
</dbReference>
<dbReference type="CDD" id="cd14066">
    <property type="entry name" value="STKc_IRAK"/>
    <property type="match status" value="1"/>
</dbReference>
<dbReference type="InterPro" id="IPR036426">
    <property type="entry name" value="Bulb-type_lectin_dom_sf"/>
</dbReference>
<dbReference type="GO" id="GO:0106310">
    <property type="term" value="F:protein serine kinase activity"/>
    <property type="evidence" value="ECO:0007669"/>
    <property type="project" value="RHEA"/>
</dbReference>
<comment type="catalytic activity">
    <reaction evidence="11 13">
        <text>L-threonyl-[protein] + ATP = O-phospho-L-threonyl-[protein] + ADP + H(+)</text>
        <dbReference type="Rhea" id="RHEA:46608"/>
        <dbReference type="Rhea" id="RHEA-COMP:11060"/>
        <dbReference type="Rhea" id="RHEA-COMP:11605"/>
        <dbReference type="ChEBI" id="CHEBI:15378"/>
        <dbReference type="ChEBI" id="CHEBI:30013"/>
        <dbReference type="ChEBI" id="CHEBI:30616"/>
        <dbReference type="ChEBI" id="CHEBI:61977"/>
        <dbReference type="ChEBI" id="CHEBI:456216"/>
        <dbReference type="EC" id="2.7.11.1"/>
    </reaction>
</comment>
<feature type="signal peptide" evidence="16">
    <location>
        <begin position="1"/>
        <end position="18"/>
    </location>
</feature>
<evidence type="ECO:0000256" key="5">
    <source>
        <dbReference type="ARBA" id="ARBA00022729"/>
    </source>
</evidence>
<dbReference type="PANTHER" id="PTHR27002:SF616">
    <property type="entry name" value="RECEPTOR-LIKE SERINE_THREONINE-PROTEIN KINASE"/>
    <property type="match status" value="1"/>
</dbReference>
<dbReference type="InterPro" id="IPR008271">
    <property type="entry name" value="Ser/Thr_kinase_AS"/>
</dbReference>
<dbReference type="InterPro" id="IPR003609">
    <property type="entry name" value="Pan_app"/>
</dbReference>
<keyword evidence="10" id="KW-0325">Glycoprotein</keyword>
<dbReference type="InterPro" id="IPR000858">
    <property type="entry name" value="S_locus_glycoprot_dom"/>
</dbReference>
<evidence type="ECO:0000256" key="8">
    <source>
        <dbReference type="ARBA" id="ARBA00022840"/>
    </source>
</evidence>
<organism evidence="20 21">
    <name type="scientific">Cynara cardunculus var. scolymus</name>
    <name type="common">Globe artichoke</name>
    <name type="synonym">Cynara scolymus</name>
    <dbReference type="NCBI Taxonomy" id="59895"/>
    <lineage>
        <taxon>Eukaryota</taxon>
        <taxon>Viridiplantae</taxon>
        <taxon>Streptophyta</taxon>
        <taxon>Embryophyta</taxon>
        <taxon>Tracheophyta</taxon>
        <taxon>Spermatophyta</taxon>
        <taxon>Magnoliopsida</taxon>
        <taxon>eudicotyledons</taxon>
        <taxon>Gunneridae</taxon>
        <taxon>Pentapetalae</taxon>
        <taxon>asterids</taxon>
        <taxon>campanulids</taxon>
        <taxon>Asterales</taxon>
        <taxon>Asteraceae</taxon>
        <taxon>Carduoideae</taxon>
        <taxon>Cardueae</taxon>
        <taxon>Carduinae</taxon>
        <taxon>Cynara</taxon>
    </lineage>
</organism>
<evidence type="ECO:0000256" key="10">
    <source>
        <dbReference type="ARBA" id="ARBA00023180"/>
    </source>
</evidence>
<evidence type="ECO:0000259" key="18">
    <source>
        <dbReference type="PROSITE" id="PS50927"/>
    </source>
</evidence>
<dbReference type="Gramene" id="KVH96832">
    <property type="protein sequence ID" value="KVH96832"/>
    <property type="gene ID" value="Ccrd_001076"/>
</dbReference>
<dbReference type="Pfam" id="PF00954">
    <property type="entry name" value="S_locus_glycop"/>
    <property type="match status" value="1"/>
</dbReference>
<dbReference type="PROSITE" id="PS50011">
    <property type="entry name" value="PROTEIN_KINASE_DOM"/>
    <property type="match status" value="1"/>
</dbReference>
<keyword evidence="4 13" id="KW-0808">Transferase</keyword>
<evidence type="ECO:0000256" key="7">
    <source>
        <dbReference type="ARBA" id="ARBA00022777"/>
    </source>
</evidence>
<keyword evidence="7 13" id="KW-0418">Kinase</keyword>
<evidence type="ECO:0000256" key="14">
    <source>
        <dbReference type="PROSITE-ProRule" id="PRU10141"/>
    </source>
</evidence>
<accession>A0A124SDG2</accession>
<keyword evidence="21" id="KW-1185">Reference proteome</keyword>
<feature type="binding site" evidence="14">
    <location>
        <position position="549"/>
    </location>
    <ligand>
        <name>ATP</name>
        <dbReference type="ChEBI" id="CHEBI:30616"/>
    </ligand>
</feature>
<dbReference type="Gene3D" id="1.10.510.10">
    <property type="entry name" value="Transferase(Phosphotransferase) domain 1"/>
    <property type="match status" value="1"/>
</dbReference>
<dbReference type="OrthoDB" id="785331at2759"/>
<evidence type="ECO:0000256" key="1">
    <source>
        <dbReference type="ARBA" id="ARBA00004251"/>
    </source>
</evidence>
<dbReference type="AlphaFoldDB" id="A0A124SDG2"/>
<comment type="caution">
    <text evidence="20">The sequence shown here is derived from an EMBL/GenBank/DDBJ whole genome shotgun (WGS) entry which is preliminary data.</text>
</comment>
<dbReference type="InterPro" id="IPR024171">
    <property type="entry name" value="SRK-like_kinase"/>
</dbReference>
<dbReference type="InterPro" id="IPR001245">
    <property type="entry name" value="Ser-Thr/Tyr_kinase_cat_dom"/>
</dbReference>
<dbReference type="PROSITE" id="PS00108">
    <property type="entry name" value="PROTEIN_KINASE_ST"/>
    <property type="match status" value="1"/>
</dbReference>
<dbReference type="CDD" id="cd00028">
    <property type="entry name" value="B_lectin"/>
    <property type="match status" value="1"/>
</dbReference>
<keyword evidence="8 13" id="KW-0067">ATP-binding</keyword>
<proteinExistence type="inferred from homology"/>
<dbReference type="SUPFAM" id="SSF51110">
    <property type="entry name" value="alpha-D-mannose-specific plant lectins"/>
    <property type="match status" value="1"/>
</dbReference>
<evidence type="ECO:0000256" key="9">
    <source>
        <dbReference type="ARBA" id="ARBA00023157"/>
    </source>
</evidence>
<comment type="subcellular location">
    <subcellularLocation>
        <location evidence="1">Cell membrane</location>
        <topology evidence="1">Single-pass type I membrane protein</topology>
    </subcellularLocation>
</comment>
<evidence type="ECO:0000256" key="13">
    <source>
        <dbReference type="PIRNR" id="PIRNR000641"/>
    </source>
</evidence>
<dbReference type="EC" id="2.7.11.1" evidence="13"/>
<keyword evidence="2" id="KW-1003">Cell membrane</keyword>
<dbReference type="InterPro" id="IPR001480">
    <property type="entry name" value="Bulb-type_lectin_dom"/>
</dbReference>
<dbReference type="Pfam" id="PF08276">
    <property type="entry name" value="PAN_2"/>
    <property type="match status" value="1"/>
</dbReference>
<dbReference type="GO" id="GO:0004674">
    <property type="term" value="F:protein serine/threonine kinase activity"/>
    <property type="evidence" value="ECO:0007669"/>
    <property type="project" value="UniProtKB-KW"/>
</dbReference>
<keyword evidence="5 16" id="KW-0732">Signal</keyword>
<dbReference type="InterPro" id="IPR011009">
    <property type="entry name" value="Kinase-like_dom_sf"/>
</dbReference>
<gene>
    <name evidence="20" type="ORF">Ccrd_001076</name>
</gene>
<evidence type="ECO:0000256" key="6">
    <source>
        <dbReference type="ARBA" id="ARBA00022741"/>
    </source>
</evidence>
<dbReference type="GO" id="GO:0005524">
    <property type="term" value="F:ATP binding"/>
    <property type="evidence" value="ECO:0007669"/>
    <property type="project" value="UniProtKB-UniRule"/>
</dbReference>
<dbReference type="GO" id="GO:0005886">
    <property type="term" value="C:plasma membrane"/>
    <property type="evidence" value="ECO:0007669"/>
    <property type="project" value="UniProtKB-SubCell"/>
</dbReference>
<dbReference type="InterPro" id="IPR017441">
    <property type="entry name" value="Protein_kinase_ATP_BS"/>
</dbReference>
<feature type="transmembrane region" description="Helical" evidence="15">
    <location>
        <begin position="452"/>
        <end position="475"/>
    </location>
</feature>
<keyword evidence="3 13" id="KW-0723">Serine/threonine-protein kinase</keyword>
<comment type="catalytic activity">
    <reaction evidence="12 13">
        <text>L-seryl-[protein] + ATP = O-phospho-L-seryl-[protein] + ADP + H(+)</text>
        <dbReference type="Rhea" id="RHEA:17989"/>
        <dbReference type="Rhea" id="RHEA-COMP:9863"/>
        <dbReference type="Rhea" id="RHEA-COMP:11604"/>
        <dbReference type="ChEBI" id="CHEBI:15378"/>
        <dbReference type="ChEBI" id="CHEBI:29999"/>
        <dbReference type="ChEBI" id="CHEBI:30616"/>
        <dbReference type="ChEBI" id="CHEBI:83421"/>
        <dbReference type="ChEBI" id="CHEBI:456216"/>
        <dbReference type="EC" id="2.7.11.1"/>
    </reaction>
</comment>
<feature type="domain" description="Apple" evidence="19">
    <location>
        <begin position="356"/>
        <end position="435"/>
    </location>
</feature>
<keyword evidence="9" id="KW-1015">Disulfide bond</keyword>
<dbReference type="PROSITE" id="PS00107">
    <property type="entry name" value="PROTEIN_KINASE_ATP"/>
    <property type="match status" value="1"/>
</dbReference>
<keyword evidence="6 13" id="KW-0547">Nucleotide-binding</keyword>
<dbReference type="InterPro" id="IPR000719">
    <property type="entry name" value="Prot_kinase_dom"/>
</dbReference>
<feature type="domain" description="Protein kinase" evidence="17">
    <location>
        <begin position="521"/>
        <end position="798"/>
    </location>
</feature>
<evidence type="ECO:0000256" key="4">
    <source>
        <dbReference type="ARBA" id="ARBA00022679"/>
    </source>
</evidence>
<dbReference type="GO" id="GO:0048544">
    <property type="term" value="P:recognition of pollen"/>
    <property type="evidence" value="ECO:0007669"/>
    <property type="project" value="InterPro"/>
</dbReference>
<evidence type="ECO:0000256" key="3">
    <source>
        <dbReference type="ARBA" id="ARBA00022527"/>
    </source>
</evidence>
<dbReference type="CDD" id="cd01098">
    <property type="entry name" value="PAN_AP_plant"/>
    <property type="match status" value="1"/>
</dbReference>
<dbReference type="FunFam" id="1.10.510.10:FF:000060">
    <property type="entry name" value="G-type lectin S-receptor-like serine/threonine-protein kinase"/>
    <property type="match status" value="1"/>
</dbReference>
<evidence type="ECO:0000259" key="17">
    <source>
        <dbReference type="PROSITE" id="PS50011"/>
    </source>
</evidence>
<keyword evidence="15" id="KW-0812">Transmembrane</keyword>
<evidence type="ECO:0000313" key="20">
    <source>
        <dbReference type="EMBL" id="KVH96832.1"/>
    </source>
</evidence>
<dbReference type="Pfam" id="PF07714">
    <property type="entry name" value="PK_Tyr_Ser-Thr"/>
    <property type="match status" value="1"/>
</dbReference>
<sequence length="841" mass="94710">MAAYFWVFTALYIYTSNSSPITTISSLKIIASLTTTQQLHDGETLVSPNQRFEFGFFCPSNPCKDVKFLGIWYKNLSPITVVWVGNRKKPIRRPSPGVHLVLDESGVFSIQDASKKVIWRKVPKGHSSSLPRKPVLQLLDSGNLVVHACINSPCGSYIWESFNQPGDTLLPGMELSIDYGSPFRYRAITSWRKKDDPSDGDFKFGFDKLVQAPQLVLTKENGVRLSRWGPWDGQKFSGMNSLMDNPIMSPSLTFDEDTVSLKFEALNDSILLRFVLSPLGSLQFLWWKSKNEGWLTILTLNKDNCDRIGSCGSYGICYSDDPSCRCLEKGFMAISSVDWCGFECSSGCKRKIDLNCTEGDGFLKYEEMKLPDNATVWGALSTKECEDKCAKECNCIAYTSLNLYGNGSICVVWFDDLIDLRMIHGGGNDLYIRMSHIELDSIVHTKRKKVKLVAAIVLLPTISCVLLLAIIIRFVSMLRRSKTKASGRDHSSLSEFGGSQEENSSCRLFELEEISAATNNFSTSNEIGEGGFGRVYKGELARGEEVAVKRLAESSWQGIREFKNEVTLIAKLQHRNLVKLLGYCIEGTERILIYEYLPNHSLDQIIFDQVKKRLLLWDDRFKIIKGVAKGLLYLHDDSRLRIIHRDLKASNILLDREMNPKISDFGLARILASEKEETTNRVIGTHGYMSPEYIMNGQFSTKSDVYSFGVLALEIISGKKNWGFQHPDHNLNLLGHAWKLWTEGRCLELMDPVLGESVIQDDEVVKCIHIGLLCVQKKAEDRPTMSEVVNMQQNENFVSLHQPNEPGFYAGRSLIGLGFSTTERLDLDSINEVTMTTLTGR</sequence>
<feature type="chain" id="PRO_5007176167" description="Receptor-like serine/threonine-protein kinase" evidence="16">
    <location>
        <begin position="19"/>
        <end position="841"/>
    </location>
</feature>
<keyword evidence="15" id="KW-1133">Transmembrane helix</keyword>
<dbReference type="Gene3D" id="3.30.200.20">
    <property type="entry name" value="Phosphorylase Kinase, domain 1"/>
    <property type="match status" value="1"/>
</dbReference>
<evidence type="ECO:0000256" key="11">
    <source>
        <dbReference type="ARBA" id="ARBA00047899"/>
    </source>
</evidence>
<dbReference type="SUPFAM" id="SSF56112">
    <property type="entry name" value="Protein kinase-like (PK-like)"/>
    <property type="match status" value="1"/>
</dbReference>
<evidence type="ECO:0000256" key="16">
    <source>
        <dbReference type="SAM" id="SignalP"/>
    </source>
</evidence>